<keyword evidence="2" id="KW-0732">Signal</keyword>
<evidence type="ECO:0000313" key="4">
    <source>
        <dbReference type="Proteomes" id="UP000233469"/>
    </source>
</evidence>
<dbReference type="EMBL" id="LLXL01009108">
    <property type="protein sequence ID" value="PKK44653.1"/>
    <property type="molecule type" value="Genomic_DNA"/>
</dbReference>
<accession>A0A2N1L5J6</accession>
<protein>
    <submittedName>
        <fullName evidence="3">Uncharacterized protein</fullName>
    </submittedName>
</protein>
<feature type="chain" id="PRO_5014884186" evidence="2">
    <location>
        <begin position="25"/>
        <end position="65"/>
    </location>
</feature>
<evidence type="ECO:0000256" key="1">
    <source>
        <dbReference type="SAM" id="MobiDB-lite"/>
    </source>
</evidence>
<feature type="signal peptide" evidence="2">
    <location>
        <begin position="1"/>
        <end position="24"/>
    </location>
</feature>
<reference evidence="3 4" key="1">
    <citation type="submission" date="2016-04" db="EMBL/GenBank/DDBJ databases">
        <title>Genome analyses suggest a sexual origin of heterokaryosis in a supposedly ancient asexual fungus.</title>
        <authorList>
            <person name="Ropars J."/>
            <person name="Sedzielewska K."/>
            <person name="Noel J."/>
            <person name="Charron P."/>
            <person name="Farinelli L."/>
            <person name="Marton T."/>
            <person name="Kruger M."/>
            <person name="Pelin A."/>
            <person name="Brachmann A."/>
            <person name="Corradi N."/>
        </authorList>
    </citation>
    <scope>NUCLEOTIDE SEQUENCE [LARGE SCALE GENOMIC DNA]</scope>
    <source>
        <strain evidence="3 4">C2</strain>
    </source>
</reference>
<proteinExistence type="predicted"/>
<gene>
    <name evidence="3" type="ORF">RhiirC2_859244</name>
</gene>
<reference evidence="3 4" key="2">
    <citation type="submission" date="2017-10" db="EMBL/GenBank/DDBJ databases">
        <title>Extensive intraspecific genome diversity in a model arbuscular mycorrhizal fungus.</title>
        <authorList>
            <person name="Chen E.C.H."/>
            <person name="Morin E."/>
            <person name="Baudet D."/>
            <person name="Noel J."/>
            <person name="Ndikumana S."/>
            <person name="Charron P."/>
            <person name="St-Onge C."/>
            <person name="Giorgi J."/>
            <person name="Grigoriev I.V."/>
            <person name="Roux C."/>
            <person name="Martin F.M."/>
            <person name="Corradi N."/>
        </authorList>
    </citation>
    <scope>NUCLEOTIDE SEQUENCE [LARGE SCALE GENOMIC DNA]</scope>
    <source>
        <strain evidence="3 4">C2</strain>
    </source>
</reference>
<dbReference type="Proteomes" id="UP000233469">
    <property type="component" value="Unassembled WGS sequence"/>
</dbReference>
<name>A0A2N1L5J6_9GLOM</name>
<comment type="caution">
    <text evidence="3">The sequence shown here is derived from an EMBL/GenBank/DDBJ whole genome shotgun (WGS) entry which is preliminary data.</text>
</comment>
<evidence type="ECO:0000313" key="3">
    <source>
        <dbReference type="EMBL" id="PKK44653.1"/>
    </source>
</evidence>
<feature type="compositionally biased region" description="Gly residues" evidence="1">
    <location>
        <begin position="29"/>
        <end position="49"/>
    </location>
</feature>
<dbReference type="VEuPathDB" id="FungiDB:FUN_017156"/>
<organism evidence="3 4">
    <name type="scientific">Rhizophagus irregularis</name>
    <dbReference type="NCBI Taxonomy" id="588596"/>
    <lineage>
        <taxon>Eukaryota</taxon>
        <taxon>Fungi</taxon>
        <taxon>Fungi incertae sedis</taxon>
        <taxon>Mucoromycota</taxon>
        <taxon>Glomeromycotina</taxon>
        <taxon>Glomeromycetes</taxon>
        <taxon>Glomerales</taxon>
        <taxon>Glomeraceae</taxon>
        <taxon>Rhizophagus</taxon>
    </lineage>
</organism>
<evidence type="ECO:0000256" key="2">
    <source>
        <dbReference type="SAM" id="SignalP"/>
    </source>
</evidence>
<feature type="region of interest" description="Disordered" evidence="1">
    <location>
        <begin position="29"/>
        <end position="50"/>
    </location>
</feature>
<sequence>MVYKLNTFKMFMFLIMPLSKWSSGLNESGGGGSGGGGGGGGACSGGSCGSGRCSCGCFSVSFWAM</sequence>
<dbReference type="AlphaFoldDB" id="A0A2N1L5J6"/>